<reference evidence="7" key="2">
    <citation type="journal article" date="2023" name="Int. J. Mol. Sci.">
        <title>De Novo Assembly and Annotation of 11 Diverse Shrub Willow (Salix) Genomes Reveals Novel Gene Organization in Sex-Linked Regions.</title>
        <authorList>
            <person name="Hyden B."/>
            <person name="Feng K."/>
            <person name="Yates T.B."/>
            <person name="Jawdy S."/>
            <person name="Cereghino C."/>
            <person name="Smart L.B."/>
            <person name="Muchero W."/>
        </authorList>
    </citation>
    <scope>NUCLEOTIDE SEQUENCE</scope>
    <source>
        <tissue evidence="7">Shoot tip</tissue>
    </source>
</reference>
<evidence type="ECO:0000313" key="8">
    <source>
        <dbReference type="Proteomes" id="UP001151532"/>
    </source>
</evidence>
<comment type="similarity">
    <text evidence="2">Belongs to the major facilitator superfamily. Proton-dependent oligopeptide transporter (POT/PTR) (TC 2.A.17) family.</text>
</comment>
<evidence type="ECO:0000256" key="2">
    <source>
        <dbReference type="ARBA" id="ARBA00005982"/>
    </source>
</evidence>
<comment type="caution">
    <text evidence="7">The sequence shown here is derived from an EMBL/GenBank/DDBJ whole genome shotgun (WGS) entry which is preliminary data.</text>
</comment>
<dbReference type="Gene3D" id="1.20.1250.20">
    <property type="entry name" value="MFS general substrate transporter like domains"/>
    <property type="match status" value="1"/>
</dbReference>
<evidence type="ECO:0000256" key="5">
    <source>
        <dbReference type="ARBA" id="ARBA00023136"/>
    </source>
</evidence>
<dbReference type="CDD" id="cd17416">
    <property type="entry name" value="MFS_NPF1_2"/>
    <property type="match status" value="1"/>
</dbReference>
<feature type="transmembrane region" description="Helical" evidence="6">
    <location>
        <begin position="227"/>
        <end position="246"/>
    </location>
</feature>
<evidence type="ECO:0000256" key="1">
    <source>
        <dbReference type="ARBA" id="ARBA00004141"/>
    </source>
</evidence>
<dbReference type="InterPro" id="IPR000109">
    <property type="entry name" value="POT_fam"/>
</dbReference>
<accession>A0A9Q0VKE6</accession>
<protein>
    <submittedName>
        <fullName evidence="7">OLIGOPEPTIDE TRANSPORTER-RELATED</fullName>
    </submittedName>
</protein>
<dbReference type="InterPro" id="IPR036259">
    <property type="entry name" value="MFS_trans_sf"/>
</dbReference>
<evidence type="ECO:0000256" key="4">
    <source>
        <dbReference type="ARBA" id="ARBA00022989"/>
    </source>
</evidence>
<feature type="transmembrane region" description="Helical" evidence="6">
    <location>
        <begin position="453"/>
        <end position="474"/>
    </location>
</feature>
<keyword evidence="3 6" id="KW-0812">Transmembrane</keyword>
<keyword evidence="5 6" id="KW-0472">Membrane</keyword>
<comment type="subcellular location">
    <subcellularLocation>
        <location evidence="1">Membrane</location>
        <topology evidence="1">Multi-pass membrane protein</topology>
    </subcellularLocation>
</comment>
<evidence type="ECO:0000256" key="3">
    <source>
        <dbReference type="ARBA" id="ARBA00022692"/>
    </source>
</evidence>
<feature type="transmembrane region" description="Helical" evidence="6">
    <location>
        <begin position="178"/>
        <end position="198"/>
    </location>
</feature>
<dbReference type="GO" id="GO:0022857">
    <property type="term" value="F:transmembrane transporter activity"/>
    <property type="evidence" value="ECO:0007669"/>
    <property type="project" value="InterPro"/>
</dbReference>
<dbReference type="Proteomes" id="UP001151532">
    <property type="component" value="Chromosome 12"/>
</dbReference>
<feature type="transmembrane region" description="Helical" evidence="6">
    <location>
        <begin position="542"/>
        <end position="565"/>
    </location>
</feature>
<feature type="transmembrane region" description="Helical" evidence="6">
    <location>
        <begin position="137"/>
        <end position="158"/>
    </location>
</feature>
<dbReference type="OrthoDB" id="8904098at2759"/>
<dbReference type="Pfam" id="PF00854">
    <property type="entry name" value="PTR2"/>
    <property type="match status" value="1"/>
</dbReference>
<dbReference type="PANTHER" id="PTHR11654">
    <property type="entry name" value="OLIGOPEPTIDE TRANSPORTER-RELATED"/>
    <property type="match status" value="1"/>
</dbReference>
<dbReference type="GO" id="GO:0016020">
    <property type="term" value="C:membrane"/>
    <property type="evidence" value="ECO:0007669"/>
    <property type="project" value="UniProtKB-SubCell"/>
</dbReference>
<reference evidence="7" key="1">
    <citation type="submission" date="2022-11" db="EMBL/GenBank/DDBJ databases">
        <authorList>
            <person name="Hyden B.L."/>
            <person name="Feng K."/>
            <person name="Yates T."/>
            <person name="Jawdy S."/>
            <person name="Smart L.B."/>
            <person name="Muchero W."/>
        </authorList>
    </citation>
    <scope>NUCLEOTIDE SEQUENCE</scope>
    <source>
        <tissue evidence="7">Shoot tip</tissue>
    </source>
</reference>
<organism evidence="7 8">
    <name type="scientific">Salix purpurea</name>
    <name type="common">Purple osier willow</name>
    <dbReference type="NCBI Taxonomy" id="77065"/>
    <lineage>
        <taxon>Eukaryota</taxon>
        <taxon>Viridiplantae</taxon>
        <taxon>Streptophyta</taxon>
        <taxon>Embryophyta</taxon>
        <taxon>Tracheophyta</taxon>
        <taxon>Spermatophyta</taxon>
        <taxon>Magnoliopsida</taxon>
        <taxon>eudicotyledons</taxon>
        <taxon>Gunneridae</taxon>
        <taxon>Pentapetalae</taxon>
        <taxon>rosids</taxon>
        <taxon>fabids</taxon>
        <taxon>Malpighiales</taxon>
        <taxon>Salicaceae</taxon>
        <taxon>Saliceae</taxon>
        <taxon>Salix</taxon>
    </lineage>
</organism>
<name>A0A9Q0VKE6_SALPP</name>
<proteinExistence type="inferred from homology"/>
<gene>
    <name evidence="7" type="ORF">OIU79_030102</name>
</gene>
<dbReference type="EMBL" id="JAPFFK010000008">
    <property type="protein sequence ID" value="KAJ6749138.1"/>
    <property type="molecule type" value="Genomic_DNA"/>
</dbReference>
<evidence type="ECO:0000313" key="7">
    <source>
        <dbReference type="EMBL" id="KAJ6749138.1"/>
    </source>
</evidence>
<dbReference type="AlphaFoldDB" id="A0A9Q0VKE6"/>
<feature type="transmembrane region" description="Helical" evidence="6">
    <location>
        <begin position="413"/>
        <end position="433"/>
    </location>
</feature>
<sequence>MLTPCSFLQIRSALRTGNHHPAIIRQKKATLYTASQCCKHNKERKFSGPRMMEQPADEHRENYRGVRAMPFVMGNETFEKLGSTGTLSNLLVYLTTVFHMKTITATTLVNIFNGTTNIATLAGAFLCDTYFGRYRTLAFASVASFLGMVAIALTAAISKLHPPQCAGGKQDTCPAVTPWQMTFLLCGLGLLVIGGGGIRPCNLAFGADQFNPQTESGRKGITSFFNWYYFTSTLAMMISLTVVVYVQSDISWAWGLAIPAFLMFCSCVLFLAGSRIYVKVQPDGSPLTSVVQVTVAAVKKRKLEPPEQPRLSLFNHVPARSINSNLPYTDQFRFLDKAAILTTDDQIMSDGASATPWRLCSLQQVEEVKCLLRVIPIWASALLYYISLIQQQTYAVFQALQSNRRLGNTNFKIPAASYAIFSMLGLTIWIPIYDRLIVPWLAKYTRKEGGITILQKMGAGMALGVATTLVSGMVEGRRRELAARSPAGVDPRSKVSISSLSAFWLVPQLTLAGISEAFTVIAQIELYYKQFPENMRSIGGSLSFVSVAASSYLSGLLISMVHQVTKNSACGDWLAEDLNNGRLDLFYYLVATLGVINMGYFAVCARWYKYKGNGGAATPLETGENLLFKTI</sequence>
<feature type="transmembrane region" description="Helical" evidence="6">
    <location>
        <begin position="252"/>
        <end position="272"/>
    </location>
</feature>
<feature type="transmembrane region" description="Helical" evidence="6">
    <location>
        <begin position="585"/>
        <end position="603"/>
    </location>
</feature>
<dbReference type="SUPFAM" id="SSF103473">
    <property type="entry name" value="MFS general substrate transporter"/>
    <property type="match status" value="1"/>
</dbReference>
<evidence type="ECO:0000256" key="6">
    <source>
        <dbReference type="SAM" id="Phobius"/>
    </source>
</evidence>
<keyword evidence="4 6" id="KW-1133">Transmembrane helix</keyword>
<keyword evidence="8" id="KW-1185">Reference proteome</keyword>